<dbReference type="EMBL" id="NKYE01000001">
    <property type="protein sequence ID" value="OZM75343.1"/>
    <property type="molecule type" value="Genomic_DNA"/>
</dbReference>
<dbReference type="InParanoid" id="A0A263DA33"/>
<feature type="transmembrane region" description="Helical" evidence="1">
    <location>
        <begin position="115"/>
        <end position="135"/>
    </location>
</feature>
<proteinExistence type="predicted"/>
<keyword evidence="1" id="KW-0812">Transmembrane</keyword>
<accession>A0A263DA33</accession>
<protein>
    <submittedName>
        <fullName evidence="2">Uncharacterized protein</fullName>
    </submittedName>
</protein>
<feature type="transmembrane region" description="Helical" evidence="1">
    <location>
        <begin position="7"/>
        <end position="26"/>
    </location>
</feature>
<comment type="caution">
    <text evidence="2">The sequence shown here is derived from an EMBL/GenBank/DDBJ whole genome shotgun (WGS) entry which is preliminary data.</text>
</comment>
<dbReference type="AlphaFoldDB" id="A0A263DA33"/>
<organism evidence="2 3">
    <name type="scientific">Amycolatopsis antarctica</name>
    <dbReference type="NCBI Taxonomy" id="1854586"/>
    <lineage>
        <taxon>Bacteria</taxon>
        <taxon>Bacillati</taxon>
        <taxon>Actinomycetota</taxon>
        <taxon>Actinomycetes</taxon>
        <taxon>Pseudonocardiales</taxon>
        <taxon>Pseudonocardiaceae</taxon>
        <taxon>Amycolatopsis</taxon>
    </lineage>
</organism>
<evidence type="ECO:0000313" key="3">
    <source>
        <dbReference type="Proteomes" id="UP000242444"/>
    </source>
</evidence>
<evidence type="ECO:0000256" key="1">
    <source>
        <dbReference type="SAM" id="Phobius"/>
    </source>
</evidence>
<evidence type="ECO:0000313" key="2">
    <source>
        <dbReference type="EMBL" id="OZM75343.1"/>
    </source>
</evidence>
<dbReference type="Proteomes" id="UP000242444">
    <property type="component" value="Unassembled WGS sequence"/>
</dbReference>
<dbReference type="OrthoDB" id="5189203at2"/>
<keyword evidence="1" id="KW-0472">Membrane</keyword>
<gene>
    <name evidence="2" type="ORF">CFN78_03205</name>
</gene>
<name>A0A263DA33_9PSEU</name>
<keyword evidence="1" id="KW-1133">Transmembrane helix</keyword>
<reference evidence="2 3" key="1">
    <citation type="submission" date="2017-07" db="EMBL/GenBank/DDBJ databases">
        <title>Amycolatopsis antarcticus sp. nov., isolated from the surface of an Antarcticus brown macroalga.</title>
        <authorList>
            <person name="Wang J."/>
            <person name="Leiva S."/>
            <person name="Huang J."/>
            <person name="Huang Y."/>
        </authorList>
    </citation>
    <scope>NUCLEOTIDE SEQUENCE [LARGE SCALE GENOMIC DNA]</scope>
    <source>
        <strain evidence="2 3">AU-G6</strain>
    </source>
</reference>
<keyword evidence="3" id="KW-1185">Reference proteome</keyword>
<sequence>MTLGWGALGIPAATGVLVVLLVWLVGPGLFTASAAQDEQVARATVDAPVSCTDAGVRETVRVTVDGSERMAELSACGHTQGEQVDVVVPSAPGEGELDVRLSDTERGNQDARRPVGMFLVAVSCAAGGAYAFLMVRGRRLRA</sequence>